<accession>A0A4R1QXK9</accession>
<dbReference type="EC" id="2.7.13.3" evidence="3"/>
<evidence type="ECO:0000259" key="9">
    <source>
        <dbReference type="PROSITE" id="PS50109"/>
    </source>
</evidence>
<dbReference type="CDD" id="cd00082">
    <property type="entry name" value="HisKA"/>
    <property type="match status" value="1"/>
</dbReference>
<evidence type="ECO:0000256" key="2">
    <source>
        <dbReference type="ARBA" id="ARBA00004370"/>
    </source>
</evidence>
<proteinExistence type="predicted"/>
<dbReference type="InterPro" id="IPR005467">
    <property type="entry name" value="His_kinase_dom"/>
</dbReference>
<dbReference type="STRING" id="1469948.GCA_000732725_01625"/>
<evidence type="ECO:0000256" key="1">
    <source>
        <dbReference type="ARBA" id="ARBA00000085"/>
    </source>
</evidence>
<name>A0A4R1QXK9_9FIRM</name>
<reference evidence="10 11" key="1">
    <citation type="submission" date="2019-03" db="EMBL/GenBank/DDBJ databases">
        <title>Genomic Encyclopedia of Type Strains, Phase IV (KMG-IV): sequencing the most valuable type-strain genomes for metagenomic binning, comparative biology and taxonomic classification.</title>
        <authorList>
            <person name="Goeker M."/>
        </authorList>
    </citation>
    <scope>NUCLEOTIDE SEQUENCE [LARGE SCALE GENOMIC DNA]</scope>
    <source>
        <strain evidence="10 11">DSM 100556</strain>
    </source>
</reference>
<evidence type="ECO:0000256" key="8">
    <source>
        <dbReference type="SAM" id="Phobius"/>
    </source>
</evidence>
<dbReference type="InterPro" id="IPR003594">
    <property type="entry name" value="HATPase_dom"/>
</dbReference>
<dbReference type="SMART" id="SM00387">
    <property type="entry name" value="HATPase_c"/>
    <property type="match status" value="1"/>
</dbReference>
<keyword evidence="5" id="KW-0808">Transferase</keyword>
<dbReference type="InterPro" id="IPR004358">
    <property type="entry name" value="Sig_transdc_His_kin-like_C"/>
</dbReference>
<dbReference type="PRINTS" id="PR00344">
    <property type="entry name" value="BCTRLSENSOR"/>
</dbReference>
<dbReference type="Proteomes" id="UP000295718">
    <property type="component" value="Unassembled WGS sequence"/>
</dbReference>
<dbReference type="EMBL" id="SLUO01000011">
    <property type="protein sequence ID" value="TCL56644.1"/>
    <property type="molecule type" value="Genomic_DNA"/>
</dbReference>
<dbReference type="InterPro" id="IPR003661">
    <property type="entry name" value="HisK_dim/P_dom"/>
</dbReference>
<dbReference type="InterPro" id="IPR036097">
    <property type="entry name" value="HisK_dim/P_sf"/>
</dbReference>
<dbReference type="GO" id="GO:0016036">
    <property type="term" value="P:cellular response to phosphate starvation"/>
    <property type="evidence" value="ECO:0007669"/>
    <property type="project" value="TreeGrafter"/>
</dbReference>
<dbReference type="RefSeq" id="WP_035315257.1">
    <property type="nucleotide sequence ID" value="NZ_JPNB01000001.1"/>
</dbReference>
<dbReference type="GO" id="GO:0000155">
    <property type="term" value="F:phosphorelay sensor kinase activity"/>
    <property type="evidence" value="ECO:0007669"/>
    <property type="project" value="InterPro"/>
</dbReference>
<keyword evidence="11" id="KW-1185">Reference proteome</keyword>
<gene>
    <name evidence="10" type="ORF">EDD76_111138</name>
</gene>
<sequence>MVIDMHLLRNPEIKNLLAIYSLFTLFAVFGSFLLGASAAVYVLAVCAVALLLFMGFTTKRYKDISSLSNQVDSILHSRQRMNFTPDKEGELALLSSEIYKMTMRLQEQTELLQKEKSHLSSSIADISHQIRTPLTSIRMLVPRLGQEKLQPEQRSEYIREVGSLLTRIEWLITALLKIAQLESGVIAFEQTPLMVKQLIQKSLAPLEILLEIKDIALEINVADNACFKGDFFWSMEAIGNILKNCLEHMPERGALKITASENPLYTEIIISDTGSGIAIEDLPHLFERFYKGKNSDPGNMGIGLALSRMIISRQNGIIMAQNGNPHGAEFHIRFYKGAV</sequence>
<dbReference type="SMART" id="SM00388">
    <property type="entry name" value="HisKA"/>
    <property type="match status" value="1"/>
</dbReference>
<feature type="transmembrane region" description="Helical" evidence="8">
    <location>
        <begin position="38"/>
        <end position="56"/>
    </location>
</feature>
<evidence type="ECO:0000256" key="6">
    <source>
        <dbReference type="ARBA" id="ARBA00022777"/>
    </source>
</evidence>
<keyword evidence="8" id="KW-0472">Membrane</keyword>
<keyword evidence="7" id="KW-0902">Two-component regulatory system</keyword>
<feature type="transmembrane region" description="Helical" evidence="8">
    <location>
        <begin position="12"/>
        <end position="32"/>
    </location>
</feature>
<dbReference type="AlphaFoldDB" id="A0A4R1QXK9"/>
<evidence type="ECO:0000313" key="11">
    <source>
        <dbReference type="Proteomes" id="UP000295718"/>
    </source>
</evidence>
<dbReference type="InterPro" id="IPR036890">
    <property type="entry name" value="HATPase_C_sf"/>
</dbReference>
<comment type="catalytic activity">
    <reaction evidence="1">
        <text>ATP + protein L-histidine = ADP + protein N-phospho-L-histidine.</text>
        <dbReference type="EC" id="2.7.13.3"/>
    </reaction>
</comment>
<dbReference type="Gene3D" id="3.30.565.10">
    <property type="entry name" value="Histidine kinase-like ATPase, C-terminal domain"/>
    <property type="match status" value="1"/>
</dbReference>
<keyword evidence="8" id="KW-1133">Transmembrane helix</keyword>
<comment type="caution">
    <text evidence="10">The sequence shown here is derived from an EMBL/GenBank/DDBJ whole genome shotgun (WGS) entry which is preliminary data.</text>
</comment>
<dbReference type="SUPFAM" id="SSF55874">
    <property type="entry name" value="ATPase domain of HSP90 chaperone/DNA topoisomerase II/histidine kinase"/>
    <property type="match status" value="1"/>
</dbReference>
<evidence type="ECO:0000256" key="5">
    <source>
        <dbReference type="ARBA" id="ARBA00022679"/>
    </source>
</evidence>
<evidence type="ECO:0000256" key="7">
    <source>
        <dbReference type="ARBA" id="ARBA00023012"/>
    </source>
</evidence>
<dbReference type="PANTHER" id="PTHR45453:SF1">
    <property type="entry name" value="PHOSPHATE REGULON SENSOR PROTEIN PHOR"/>
    <property type="match status" value="1"/>
</dbReference>
<comment type="subcellular location">
    <subcellularLocation>
        <location evidence="2">Membrane</location>
    </subcellularLocation>
</comment>
<dbReference type="PROSITE" id="PS50109">
    <property type="entry name" value="HIS_KIN"/>
    <property type="match status" value="1"/>
</dbReference>
<evidence type="ECO:0000256" key="4">
    <source>
        <dbReference type="ARBA" id="ARBA00022553"/>
    </source>
</evidence>
<dbReference type="Pfam" id="PF00512">
    <property type="entry name" value="HisKA"/>
    <property type="match status" value="1"/>
</dbReference>
<dbReference type="PANTHER" id="PTHR45453">
    <property type="entry name" value="PHOSPHATE REGULON SENSOR PROTEIN PHOR"/>
    <property type="match status" value="1"/>
</dbReference>
<evidence type="ECO:0000256" key="3">
    <source>
        <dbReference type="ARBA" id="ARBA00012438"/>
    </source>
</evidence>
<feature type="domain" description="Histidine kinase" evidence="9">
    <location>
        <begin position="125"/>
        <end position="338"/>
    </location>
</feature>
<dbReference type="Pfam" id="PF02518">
    <property type="entry name" value="HATPase_c"/>
    <property type="match status" value="1"/>
</dbReference>
<dbReference type="SUPFAM" id="SSF47384">
    <property type="entry name" value="Homodimeric domain of signal transducing histidine kinase"/>
    <property type="match status" value="1"/>
</dbReference>
<dbReference type="InterPro" id="IPR050351">
    <property type="entry name" value="BphY/WalK/GraS-like"/>
</dbReference>
<keyword evidence="6 10" id="KW-0418">Kinase</keyword>
<dbReference type="GO" id="GO:0005886">
    <property type="term" value="C:plasma membrane"/>
    <property type="evidence" value="ECO:0007669"/>
    <property type="project" value="TreeGrafter"/>
</dbReference>
<keyword evidence="4" id="KW-0597">Phosphoprotein</keyword>
<evidence type="ECO:0000313" key="10">
    <source>
        <dbReference type="EMBL" id="TCL56644.1"/>
    </source>
</evidence>
<organism evidence="10 11">
    <name type="scientific">Kineothrix alysoides</name>
    <dbReference type="NCBI Taxonomy" id="1469948"/>
    <lineage>
        <taxon>Bacteria</taxon>
        <taxon>Bacillati</taxon>
        <taxon>Bacillota</taxon>
        <taxon>Clostridia</taxon>
        <taxon>Lachnospirales</taxon>
        <taxon>Lachnospiraceae</taxon>
        <taxon>Kineothrix</taxon>
    </lineage>
</organism>
<keyword evidence="8" id="KW-0812">Transmembrane</keyword>
<dbReference type="Gene3D" id="1.10.287.130">
    <property type="match status" value="1"/>
</dbReference>
<protein>
    <recommendedName>
        <fullName evidence="3">histidine kinase</fullName>
        <ecNumber evidence="3">2.7.13.3</ecNumber>
    </recommendedName>
</protein>
<dbReference type="GO" id="GO:0004721">
    <property type="term" value="F:phosphoprotein phosphatase activity"/>
    <property type="evidence" value="ECO:0007669"/>
    <property type="project" value="TreeGrafter"/>
</dbReference>